<proteinExistence type="predicted"/>
<dbReference type="Gene3D" id="2.40.10.270">
    <property type="entry name" value="Bacteriophage SPP1 head-tail adaptor protein"/>
    <property type="match status" value="1"/>
</dbReference>
<dbReference type="Proteomes" id="UP000592216">
    <property type="component" value="Unassembled WGS sequence"/>
</dbReference>
<dbReference type="InterPro" id="IPR008767">
    <property type="entry name" value="Phage_SPP1_head-tail_adaptor"/>
</dbReference>
<name>A0A850QA45_9RHOB</name>
<dbReference type="InterPro" id="IPR038666">
    <property type="entry name" value="SSP1_head-tail_sf"/>
</dbReference>
<comment type="caution">
    <text evidence="1">The sequence shown here is derived from an EMBL/GenBank/DDBJ whole genome shotgun (WGS) entry which is preliminary data.</text>
</comment>
<evidence type="ECO:0000313" key="1">
    <source>
        <dbReference type="EMBL" id="NVO22821.1"/>
    </source>
</evidence>
<organism evidence="1 2">
    <name type="scientific">Donghicola mangrovi</name>
    <dbReference type="NCBI Taxonomy" id="2729614"/>
    <lineage>
        <taxon>Bacteria</taxon>
        <taxon>Pseudomonadati</taxon>
        <taxon>Pseudomonadota</taxon>
        <taxon>Alphaproteobacteria</taxon>
        <taxon>Rhodobacterales</taxon>
        <taxon>Roseobacteraceae</taxon>
        <taxon>Donghicola</taxon>
    </lineage>
</organism>
<evidence type="ECO:0000313" key="2">
    <source>
        <dbReference type="Proteomes" id="UP000592216"/>
    </source>
</evidence>
<reference evidence="1 2" key="1">
    <citation type="submission" date="2020-04" db="EMBL/GenBank/DDBJ databases">
        <title>Donghicola sp., a member of the Rhodobacteraceae family isolated from mangrove forest in Thailand.</title>
        <authorList>
            <person name="Charoenyingcharoen P."/>
            <person name="Yukphan P."/>
        </authorList>
    </citation>
    <scope>NUCLEOTIDE SEQUENCE [LARGE SCALE GENOMIC DNA]</scope>
    <source>
        <strain evidence="1 2">B5-SW-15</strain>
    </source>
</reference>
<gene>
    <name evidence="1" type="ORF">HJ536_05565</name>
</gene>
<protein>
    <submittedName>
        <fullName evidence="1">Head-tail adaptor protein</fullName>
    </submittedName>
</protein>
<accession>A0A850QA45</accession>
<dbReference type="EMBL" id="JABCJE010000002">
    <property type="protein sequence ID" value="NVO22821.1"/>
    <property type="molecule type" value="Genomic_DNA"/>
</dbReference>
<sequence length="111" mass="11831">MSPRLTHEVTLEARSQVPDGAGGFQSGWTALGQLWAEMRAGSGRSASGPAGEVSLSRFQFVVRAAPVGDVQRPVAGQRFTMDGRVWDIEAVTELGTDGRYLTCHATEEVGP</sequence>
<dbReference type="AlphaFoldDB" id="A0A850QA45"/>
<dbReference type="Pfam" id="PF05521">
    <property type="entry name" value="Phage_HCP"/>
    <property type="match status" value="1"/>
</dbReference>
<dbReference type="RefSeq" id="WP_177156970.1">
    <property type="nucleotide sequence ID" value="NZ_JABCJE010000002.1"/>
</dbReference>